<dbReference type="PANTHER" id="PTHR48050:SF13">
    <property type="entry name" value="STEROL 3-BETA-GLUCOSYLTRANSFERASE UGT80A2"/>
    <property type="match status" value="1"/>
</dbReference>
<organism evidence="1 2">
    <name type="scientific">Rhizobium lusitanum</name>
    <dbReference type="NCBI Taxonomy" id="293958"/>
    <lineage>
        <taxon>Bacteria</taxon>
        <taxon>Pseudomonadati</taxon>
        <taxon>Pseudomonadota</taxon>
        <taxon>Alphaproteobacteria</taxon>
        <taxon>Hyphomicrobiales</taxon>
        <taxon>Rhizobiaceae</taxon>
        <taxon>Rhizobium/Agrobacterium group</taxon>
        <taxon>Rhizobium</taxon>
    </lineage>
</organism>
<dbReference type="Gene3D" id="3.40.50.2000">
    <property type="entry name" value="Glycogen Phosphorylase B"/>
    <property type="match status" value="2"/>
</dbReference>
<dbReference type="AlphaFoldDB" id="A0A7X0IU21"/>
<dbReference type="InterPro" id="IPR050426">
    <property type="entry name" value="Glycosyltransferase_28"/>
</dbReference>
<dbReference type="SUPFAM" id="SSF53756">
    <property type="entry name" value="UDP-Glycosyltransferase/glycogen phosphorylase"/>
    <property type="match status" value="1"/>
</dbReference>
<protein>
    <submittedName>
        <fullName evidence="1">MGT family glycosyltransferase</fullName>
    </submittedName>
</protein>
<dbReference type="Proteomes" id="UP000565576">
    <property type="component" value="Unassembled WGS sequence"/>
</dbReference>
<evidence type="ECO:0000313" key="1">
    <source>
        <dbReference type="EMBL" id="MBB6487040.1"/>
    </source>
</evidence>
<dbReference type="GO" id="GO:0008194">
    <property type="term" value="F:UDP-glycosyltransferase activity"/>
    <property type="evidence" value="ECO:0007669"/>
    <property type="project" value="InterPro"/>
</dbReference>
<dbReference type="EMBL" id="JACHBG010000011">
    <property type="protein sequence ID" value="MBB6487040.1"/>
    <property type="molecule type" value="Genomic_DNA"/>
</dbReference>
<dbReference type="GO" id="GO:0017000">
    <property type="term" value="P:antibiotic biosynthetic process"/>
    <property type="evidence" value="ECO:0007669"/>
    <property type="project" value="UniProtKB-ARBA"/>
</dbReference>
<dbReference type="PANTHER" id="PTHR48050">
    <property type="entry name" value="STEROL 3-BETA-GLUCOSYLTRANSFERASE"/>
    <property type="match status" value="1"/>
</dbReference>
<gene>
    <name evidence="1" type="ORF">GGD46_004340</name>
</gene>
<dbReference type="InterPro" id="IPR002213">
    <property type="entry name" value="UDP_glucos_trans"/>
</dbReference>
<accession>A0A7X0IU21</accession>
<sequence length="439" mass="46754">MIKTIDARQHLSILVAGWEGGGNVPPTLAAVRALADRGHDVRLIADDTMRAEAIAAGARFLPWKRAPNRPDRTFESCFIRDWETADSLAGFQRGCERIFVGPAQAYAEDILEALAAGPCDILIGSDLLFGSMLAGEVARVPTALLASNISLWPLPGHPPFGPGFQPARLAADRARDAEVSAMVEQAWDNFLPCLNAARAHFGVAPLAHVHEQPLSAGRHLLATSSSFDFPTEHLPGHVRYVGPLLEMPSWAHEGWTGQPARAMRPLVLVSFSTTNQGQADVLQRVISGLAGEPVEVVVTLGKALEALHLQSSANVTILPNAAHDDIMAKAGAVVTHGGHGTIMRSLYHGVPLVILPMGRDQNDNAARVAYHGVGLRLDPSAAPRMLCEAVRRVLSEPSFGDRVLALGRTIAEEGPGAARLVAEIEDFVQRSAQGALSAA</sequence>
<evidence type="ECO:0000313" key="2">
    <source>
        <dbReference type="Proteomes" id="UP000565576"/>
    </source>
</evidence>
<reference evidence="1 2" key="1">
    <citation type="submission" date="2020-08" db="EMBL/GenBank/DDBJ databases">
        <title>Genomic Encyclopedia of Type Strains, Phase IV (KMG-V): Genome sequencing to study the core and pangenomes of soil and plant-associated prokaryotes.</title>
        <authorList>
            <person name="Whitman W."/>
        </authorList>
    </citation>
    <scope>NUCLEOTIDE SEQUENCE [LARGE SCALE GENOMIC DNA]</scope>
    <source>
        <strain evidence="1 2">SEMIA 4060</strain>
    </source>
</reference>
<dbReference type="Pfam" id="PF00201">
    <property type="entry name" value="UDPGT"/>
    <property type="match status" value="1"/>
</dbReference>
<comment type="caution">
    <text evidence="1">The sequence shown here is derived from an EMBL/GenBank/DDBJ whole genome shotgun (WGS) entry which is preliminary data.</text>
</comment>
<proteinExistence type="predicted"/>
<dbReference type="RefSeq" id="WP_184707535.1">
    <property type="nucleotide sequence ID" value="NZ_JACHBG010000011.1"/>
</dbReference>
<keyword evidence="1" id="KW-0808">Transferase</keyword>
<name>A0A7X0IU21_9HYPH</name>
<dbReference type="CDD" id="cd03784">
    <property type="entry name" value="GT1_Gtf-like"/>
    <property type="match status" value="1"/>
</dbReference>